<organism evidence="1 2">
    <name type="scientific">Pseudogemmobacter humi</name>
    <dbReference type="NCBI Taxonomy" id="2483812"/>
    <lineage>
        <taxon>Bacteria</taxon>
        <taxon>Pseudomonadati</taxon>
        <taxon>Pseudomonadota</taxon>
        <taxon>Alphaproteobacteria</taxon>
        <taxon>Rhodobacterales</taxon>
        <taxon>Paracoccaceae</taxon>
        <taxon>Pseudogemmobacter</taxon>
    </lineage>
</organism>
<name>A0A3P5XAE7_9RHOB</name>
<dbReference type="Proteomes" id="UP000277498">
    <property type="component" value="Unassembled WGS sequence"/>
</dbReference>
<protein>
    <submittedName>
        <fullName evidence="1">Uncharacterized protein</fullName>
    </submittedName>
</protein>
<proteinExistence type="predicted"/>
<keyword evidence="2" id="KW-1185">Reference proteome</keyword>
<evidence type="ECO:0000313" key="2">
    <source>
        <dbReference type="Proteomes" id="UP000277498"/>
    </source>
</evidence>
<sequence length="70" mass="7940">MTRRFSLLPAARAGRLTPEQAAILDLQSDLADLRAWQRQVEADRDLAAPLPVFRSCRSRSVVLFFSRRVA</sequence>
<gene>
    <name evidence="1" type="ORF">XINFAN_02016</name>
</gene>
<dbReference type="EMBL" id="UXAW01000067">
    <property type="protein sequence ID" value="VDC28240.1"/>
    <property type="molecule type" value="Genomic_DNA"/>
</dbReference>
<dbReference type="RefSeq" id="WP_124086544.1">
    <property type="nucleotide sequence ID" value="NZ_UXAW01000067.1"/>
</dbReference>
<accession>A0A3P5XAE7</accession>
<evidence type="ECO:0000313" key="1">
    <source>
        <dbReference type="EMBL" id="VDC28240.1"/>
    </source>
</evidence>
<dbReference type="AlphaFoldDB" id="A0A3P5XAE7"/>
<reference evidence="1 2" key="1">
    <citation type="submission" date="2018-11" db="EMBL/GenBank/DDBJ databases">
        <authorList>
            <person name="Criscuolo A."/>
        </authorList>
    </citation>
    <scope>NUCLEOTIDE SEQUENCE [LARGE SCALE GENOMIC DNA]</scope>
    <source>
        <strain evidence="1">ACIP111625</strain>
    </source>
</reference>